<protein>
    <submittedName>
        <fullName evidence="6">Methyltransferase family protein</fullName>
    </submittedName>
</protein>
<evidence type="ECO:0000256" key="4">
    <source>
        <dbReference type="SAM" id="Phobius"/>
    </source>
</evidence>
<comment type="caution">
    <text evidence="6">The sequence shown here is derived from an EMBL/GenBank/DDBJ whole genome shotgun (WGS) entry which is preliminary data.</text>
</comment>
<dbReference type="Proteomes" id="UP000320773">
    <property type="component" value="Unassembled WGS sequence"/>
</dbReference>
<sequence length="255" mass="30039">MNTAYYKEYYDLERSHWWFIAREHILRDFIKKIIKNNNLPNKKLKILNIGCATGKSSIFLSEFGTVTSIEYNEECVAFTNEITNLNIIHGSITSLPFAKSSFDLVCAFDVIEHVLNDNLAVFEMKRVTNPDGIILITVPAFMQLWSHHDVVNQHFRRYRSNEIKLLFEKDNNGKIIFSSYFNCLLFSPIFCIRYFNRIFRFQDTNSDSGSDFSTFKFTILNSLLYRILYFESKFIKNNIRLPFGVSLLFSWKKSK</sequence>
<evidence type="ECO:0000313" key="7">
    <source>
        <dbReference type="Proteomes" id="UP000320773"/>
    </source>
</evidence>
<dbReference type="CDD" id="cd02440">
    <property type="entry name" value="AdoMet_MTases"/>
    <property type="match status" value="1"/>
</dbReference>
<feature type="transmembrane region" description="Helical" evidence="4">
    <location>
        <begin position="175"/>
        <end position="195"/>
    </location>
</feature>
<dbReference type="GO" id="GO:0008757">
    <property type="term" value="F:S-adenosylmethionine-dependent methyltransferase activity"/>
    <property type="evidence" value="ECO:0007669"/>
    <property type="project" value="InterPro"/>
</dbReference>
<accession>A0A543G0W8</accession>
<proteinExistence type="predicted"/>
<feature type="domain" description="Methyltransferase type 11" evidence="5">
    <location>
        <begin position="47"/>
        <end position="136"/>
    </location>
</feature>
<dbReference type="PANTHER" id="PTHR43464:SF19">
    <property type="entry name" value="UBIQUINONE BIOSYNTHESIS O-METHYLTRANSFERASE, MITOCHONDRIAL"/>
    <property type="match status" value="1"/>
</dbReference>
<dbReference type="RefSeq" id="WP_089080232.1">
    <property type="nucleotide sequence ID" value="NZ_VFPJ01000001.1"/>
</dbReference>
<evidence type="ECO:0000256" key="2">
    <source>
        <dbReference type="ARBA" id="ARBA00022679"/>
    </source>
</evidence>
<dbReference type="InterPro" id="IPR013216">
    <property type="entry name" value="Methyltransf_11"/>
</dbReference>
<keyword evidence="1 6" id="KW-0489">Methyltransferase</keyword>
<evidence type="ECO:0000256" key="3">
    <source>
        <dbReference type="ARBA" id="ARBA00022691"/>
    </source>
</evidence>
<keyword evidence="2 6" id="KW-0808">Transferase</keyword>
<keyword evidence="4" id="KW-0812">Transmembrane</keyword>
<reference evidence="6 7" key="1">
    <citation type="submission" date="2019-06" db="EMBL/GenBank/DDBJ databases">
        <title>Genomic Encyclopedia of Archaeal and Bacterial Type Strains, Phase II (KMG-II): from individual species to whole genera.</title>
        <authorList>
            <person name="Goeker M."/>
        </authorList>
    </citation>
    <scope>NUCLEOTIDE SEQUENCE [LARGE SCALE GENOMIC DNA]</scope>
    <source>
        <strain evidence="6 7">DSM 24789</strain>
    </source>
</reference>
<evidence type="ECO:0000259" key="5">
    <source>
        <dbReference type="Pfam" id="PF08241"/>
    </source>
</evidence>
<dbReference type="InterPro" id="IPR029063">
    <property type="entry name" value="SAM-dependent_MTases_sf"/>
</dbReference>
<keyword evidence="3" id="KW-0949">S-adenosyl-L-methionine</keyword>
<evidence type="ECO:0000256" key="1">
    <source>
        <dbReference type="ARBA" id="ARBA00022603"/>
    </source>
</evidence>
<name>A0A543G0W8_9FLAO</name>
<dbReference type="PANTHER" id="PTHR43464">
    <property type="entry name" value="METHYLTRANSFERASE"/>
    <property type="match status" value="1"/>
</dbReference>
<keyword evidence="4" id="KW-0472">Membrane</keyword>
<gene>
    <name evidence="6" type="ORF">BC670_0544</name>
</gene>
<dbReference type="EMBL" id="VFPJ01000001">
    <property type="protein sequence ID" value="TQM39717.1"/>
    <property type="molecule type" value="Genomic_DNA"/>
</dbReference>
<dbReference type="Gene3D" id="3.40.50.150">
    <property type="entry name" value="Vaccinia Virus protein VP39"/>
    <property type="match status" value="1"/>
</dbReference>
<dbReference type="GO" id="GO:0032259">
    <property type="term" value="P:methylation"/>
    <property type="evidence" value="ECO:0007669"/>
    <property type="project" value="UniProtKB-KW"/>
</dbReference>
<keyword evidence="4" id="KW-1133">Transmembrane helix</keyword>
<dbReference type="SUPFAM" id="SSF53335">
    <property type="entry name" value="S-adenosyl-L-methionine-dependent methyltransferases"/>
    <property type="match status" value="1"/>
</dbReference>
<dbReference type="AlphaFoldDB" id="A0A543G0W8"/>
<dbReference type="Pfam" id="PF08241">
    <property type="entry name" value="Methyltransf_11"/>
    <property type="match status" value="1"/>
</dbReference>
<evidence type="ECO:0000313" key="6">
    <source>
        <dbReference type="EMBL" id="TQM39717.1"/>
    </source>
</evidence>
<organism evidence="6 7">
    <name type="scientific">Flavobacterium branchiophilum</name>
    <dbReference type="NCBI Taxonomy" id="55197"/>
    <lineage>
        <taxon>Bacteria</taxon>
        <taxon>Pseudomonadati</taxon>
        <taxon>Bacteroidota</taxon>
        <taxon>Flavobacteriia</taxon>
        <taxon>Flavobacteriales</taxon>
        <taxon>Flavobacteriaceae</taxon>
        <taxon>Flavobacterium</taxon>
    </lineage>
</organism>